<dbReference type="InterPro" id="IPR036875">
    <property type="entry name" value="Znf_CCHC_sf"/>
</dbReference>
<dbReference type="GO" id="GO:0003676">
    <property type="term" value="F:nucleic acid binding"/>
    <property type="evidence" value="ECO:0007669"/>
    <property type="project" value="InterPro"/>
</dbReference>
<name>A0AAJ7PB84_9ACAR</name>
<dbReference type="KEGG" id="goe:108865272"/>
<protein>
    <submittedName>
        <fullName evidence="2">Uncharacterized protein LOC108865272</fullName>
    </submittedName>
</protein>
<dbReference type="GeneID" id="108865272"/>
<dbReference type="Proteomes" id="UP000694867">
    <property type="component" value="Unplaced"/>
</dbReference>
<organism evidence="1 2">
    <name type="scientific">Galendromus occidentalis</name>
    <name type="common">western predatory mite</name>
    <dbReference type="NCBI Taxonomy" id="34638"/>
    <lineage>
        <taxon>Eukaryota</taxon>
        <taxon>Metazoa</taxon>
        <taxon>Ecdysozoa</taxon>
        <taxon>Arthropoda</taxon>
        <taxon>Chelicerata</taxon>
        <taxon>Arachnida</taxon>
        <taxon>Acari</taxon>
        <taxon>Parasitiformes</taxon>
        <taxon>Mesostigmata</taxon>
        <taxon>Gamasina</taxon>
        <taxon>Phytoseioidea</taxon>
        <taxon>Phytoseiidae</taxon>
        <taxon>Typhlodrominae</taxon>
        <taxon>Galendromus</taxon>
    </lineage>
</organism>
<proteinExistence type="predicted"/>
<keyword evidence="1" id="KW-1185">Reference proteome</keyword>
<dbReference type="GO" id="GO:0008270">
    <property type="term" value="F:zinc ion binding"/>
    <property type="evidence" value="ECO:0007669"/>
    <property type="project" value="InterPro"/>
</dbReference>
<sequence length="232" mass="25887">MQFVSKNLLRIFCDIREVVQEAQPRLKAGGGITVRVPHQAQIEALKSISHIAGIEVKLNLPTAASLWGRVTGVHPSASFMEGDLLERLRPQGVVEVLRERYSTCESASASENKRVQKPSSRIRLRFEGEIRSEVSIAHQMFRVTLCPASPLQCLTCCEFGHRAAMCPEKLNPRCRKCGALGLQLWQCTARARCINCKGEHAANDSRCPVYPVYAKAAQDLRATHPWLIRLNT</sequence>
<reference evidence="2" key="1">
    <citation type="submission" date="2025-08" db="UniProtKB">
        <authorList>
            <consortium name="RefSeq"/>
        </authorList>
    </citation>
    <scope>IDENTIFICATION</scope>
</reference>
<evidence type="ECO:0000313" key="1">
    <source>
        <dbReference type="Proteomes" id="UP000694867"/>
    </source>
</evidence>
<evidence type="ECO:0000313" key="2">
    <source>
        <dbReference type="RefSeq" id="XP_018497670.1"/>
    </source>
</evidence>
<dbReference type="RefSeq" id="XP_018497670.1">
    <property type="nucleotide sequence ID" value="XM_018642154.1"/>
</dbReference>
<gene>
    <name evidence="2" type="primary">LOC108865272</name>
</gene>
<accession>A0AAJ7PB84</accession>
<dbReference type="AlphaFoldDB" id="A0AAJ7PB84"/>
<dbReference type="SUPFAM" id="SSF57756">
    <property type="entry name" value="Retrovirus zinc finger-like domains"/>
    <property type="match status" value="1"/>
</dbReference>